<keyword evidence="1" id="KW-0472">Membrane</keyword>
<keyword evidence="4" id="KW-1185">Reference proteome</keyword>
<gene>
    <name evidence="3" type="ORF">HGR_07891</name>
</gene>
<feature type="transmembrane region" description="Helical" evidence="1">
    <location>
        <begin position="208"/>
        <end position="228"/>
    </location>
</feature>
<keyword evidence="1" id="KW-0812">Transmembrane</keyword>
<evidence type="ECO:0000313" key="4">
    <source>
        <dbReference type="Proteomes" id="UP000016368"/>
    </source>
</evidence>
<sequence length="234" mass="25973">MRVVFACVVLGLWVTLTGCATTQLFNPETTYEEQARELRISDDDLRLVLVGEDYHYLLDVPESLRPIFHASYQPLIQWRFESMEVLKDQTVTLKYYGSLDGRLASQEDKDAAVMNGFMADKNGKVYISGSLSGRREDEIVLPPTRILAWSGQPRNPSSRIGVTEERTTTKRVFLMAMTPVALVLDGAVVVTVVPYVASIFGVGNFWRALGRVIGASVANSGFVILTGGHPPRFQ</sequence>
<proteinExistence type="predicted"/>
<evidence type="ECO:0000256" key="1">
    <source>
        <dbReference type="SAM" id="Phobius"/>
    </source>
</evidence>
<protein>
    <recommendedName>
        <fullName evidence="5">Lipoprotein</fullName>
    </recommendedName>
</protein>
<accession>F3KSZ9</accession>
<comment type="caution">
    <text evidence="3">The sequence shown here is derived from an EMBL/GenBank/DDBJ whole genome shotgun (WGS) entry which is preliminary data.</text>
</comment>
<feature type="signal peptide" evidence="2">
    <location>
        <begin position="1"/>
        <end position="20"/>
    </location>
</feature>
<organism evidence="3 4">
    <name type="scientific">Hylemonella gracilis ATCC 19624</name>
    <dbReference type="NCBI Taxonomy" id="887062"/>
    <lineage>
        <taxon>Bacteria</taxon>
        <taxon>Pseudomonadati</taxon>
        <taxon>Pseudomonadota</taxon>
        <taxon>Betaproteobacteria</taxon>
        <taxon>Burkholderiales</taxon>
        <taxon>Comamonadaceae</taxon>
        <taxon>Hylemonella</taxon>
    </lineage>
</organism>
<name>F3KSZ9_9BURK</name>
<dbReference type="EMBL" id="AEGR01000052">
    <property type="protein sequence ID" value="EGI77218.1"/>
    <property type="molecule type" value="Genomic_DNA"/>
</dbReference>
<dbReference type="PROSITE" id="PS51257">
    <property type="entry name" value="PROKAR_LIPOPROTEIN"/>
    <property type="match status" value="1"/>
</dbReference>
<keyword evidence="2" id="KW-0732">Signal</keyword>
<evidence type="ECO:0000313" key="3">
    <source>
        <dbReference type="EMBL" id="EGI77218.1"/>
    </source>
</evidence>
<reference evidence="3 4" key="1">
    <citation type="journal article" date="2011" name="EMBO J.">
        <title>Structural diversity of bacterial flagellar motors.</title>
        <authorList>
            <person name="Chen S."/>
            <person name="Beeby M."/>
            <person name="Murphy G.E."/>
            <person name="Leadbetter J.R."/>
            <person name="Hendrixson D.R."/>
            <person name="Briegel A."/>
            <person name="Li Z."/>
            <person name="Shi J."/>
            <person name="Tocheva E.I."/>
            <person name="Muller A."/>
            <person name="Dobro M.J."/>
            <person name="Jensen G.J."/>
        </authorList>
    </citation>
    <scope>NUCLEOTIDE SEQUENCE [LARGE SCALE GENOMIC DNA]</scope>
    <source>
        <strain evidence="3 4">ATCC 19624</strain>
    </source>
</reference>
<evidence type="ECO:0000256" key="2">
    <source>
        <dbReference type="SAM" id="SignalP"/>
    </source>
</evidence>
<dbReference type="OrthoDB" id="8655894at2"/>
<keyword evidence="1" id="KW-1133">Transmembrane helix</keyword>
<dbReference type="AlphaFoldDB" id="F3KSZ9"/>
<evidence type="ECO:0008006" key="5">
    <source>
        <dbReference type="Google" id="ProtNLM"/>
    </source>
</evidence>
<dbReference type="Proteomes" id="UP000016368">
    <property type="component" value="Unassembled WGS sequence"/>
</dbReference>
<dbReference type="RefSeq" id="WP_006297617.1">
    <property type="nucleotide sequence ID" value="NZ_AEGR01000052.1"/>
</dbReference>
<dbReference type="STRING" id="887062.HGR_07891"/>
<feature type="chain" id="PRO_5003302049" description="Lipoprotein" evidence="2">
    <location>
        <begin position="21"/>
        <end position="234"/>
    </location>
</feature>
<feature type="transmembrane region" description="Helical" evidence="1">
    <location>
        <begin position="172"/>
        <end position="196"/>
    </location>
</feature>